<gene>
    <name evidence="2" type="ORF">TM5383_01421</name>
</gene>
<dbReference type="Proteomes" id="UP000051681">
    <property type="component" value="Unassembled WGS sequence"/>
</dbReference>
<organism evidence="2 3">
    <name type="scientific">Thalassovita mediterranea</name>
    <dbReference type="NCBI Taxonomy" id="340021"/>
    <lineage>
        <taxon>Bacteria</taxon>
        <taxon>Pseudomonadati</taxon>
        <taxon>Pseudomonadota</taxon>
        <taxon>Alphaproteobacteria</taxon>
        <taxon>Rhodobacterales</taxon>
        <taxon>Roseobacteraceae</taxon>
        <taxon>Thalassovita</taxon>
    </lineage>
</organism>
<dbReference type="PROSITE" id="PS51257">
    <property type="entry name" value="PROKAR_LIPOPROTEIN"/>
    <property type="match status" value="1"/>
</dbReference>
<name>A0A0P1GPA0_9RHOB</name>
<keyword evidence="1" id="KW-0472">Membrane</keyword>
<feature type="transmembrane region" description="Helical" evidence="1">
    <location>
        <begin position="21"/>
        <end position="45"/>
    </location>
</feature>
<keyword evidence="1" id="KW-0812">Transmembrane</keyword>
<protein>
    <recommendedName>
        <fullName evidence="4">VWFA domain-containing protein</fullName>
    </recommendedName>
</protein>
<evidence type="ECO:0000256" key="1">
    <source>
        <dbReference type="SAM" id="Phobius"/>
    </source>
</evidence>
<proteinExistence type="predicted"/>
<dbReference type="EMBL" id="CYSF01000006">
    <property type="protein sequence ID" value="CUH84215.1"/>
    <property type="molecule type" value="Genomic_DNA"/>
</dbReference>
<dbReference type="STRING" id="340021.TM5383_01421"/>
<evidence type="ECO:0000313" key="2">
    <source>
        <dbReference type="EMBL" id="CUH84215.1"/>
    </source>
</evidence>
<reference evidence="2 3" key="1">
    <citation type="submission" date="2015-09" db="EMBL/GenBank/DDBJ databases">
        <authorList>
            <consortium name="Swine Surveillance"/>
        </authorList>
    </citation>
    <scope>NUCLEOTIDE SEQUENCE [LARGE SCALE GENOMIC DNA]</scope>
    <source>
        <strain evidence="2 3">CECT 8383</strain>
    </source>
</reference>
<sequence length="277" mass="30148">MAKRRTRRKPSRRSGGRGRQSNNNVLWIITIIGCLGLVVGVAVVAQNLIAKGKIDEVTLCHSGGPQNVTSVLLDLTDPLSATQQARLKTIIANEVSGSSVDTMIALGIVSEDPSRWGAMFAKCKPASGQDANGLYENPAIIAARYDREFTAPIQSTLQAMLTGASENQSPIMEALQSLVSTTPSFTQARGHRKIIIVSDMLQHSDNLSFYRGQGWDYFVEKNGERRMAGNLAGVTIEILRIPRSGRTPSNEITEGFWTRYFDKQGSRPPSVSSLGDL</sequence>
<dbReference type="OrthoDB" id="7551043at2"/>
<evidence type="ECO:0000313" key="3">
    <source>
        <dbReference type="Proteomes" id="UP000051681"/>
    </source>
</evidence>
<accession>A0A0P1GPA0</accession>
<dbReference type="AlphaFoldDB" id="A0A0P1GPA0"/>
<keyword evidence="3" id="KW-1185">Reference proteome</keyword>
<keyword evidence="1" id="KW-1133">Transmembrane helix</keyword>
<evidence type="ECO:0008006" key="4">
    <source>
        <dbReference type="Google" id="ProtNLM"/>
    </source>
</evidence>
<dbReference type="RefSeq" id="WP_058318292.1">
    <property type="nucleotide sequence ID" value="NZ_CYSF01000006.1"/>
</dbReference>